<dbReference type="Pfam" id="PF14314">
    <property type="entry name" value="Methyltrans_Mon_2nd"/>
    <property type="match status" value="1"/>
</dbReference>
<keyword evidence="6 21" id="KW-0808">Transferase</keyword>
<evidence type="ECO:0000256" key="21">
    <source>
        <dbReference type="PIRNR" id="PIRNR000830"/>
    </source>
</evidence>
<keyword evidence="8 21" id="KW-0548">Nucleotidyltransferase</keyword>
<comment type="catalytic activity">
    <reaction evidence="18 21">
        <text>a 5'-end (5'-triphosphoguanosine)-adenylyl-adenylyl-cytidylyl-adenosine in mRNA + S-adenosyl-L-methionine = a 5'-end (5'-triphosphoguanosine)-(2'-O-methyladenylyl)-adenylyl-cytidylyl-adenosine in mRNA + S-adenosyl-L-homocysteine + H(+)</text>
        <dbReference type="Rhea" id="RHEA:65380"/>
        <dbReference type="Rhea" id="RHEA-COMP:16797"/>
        <dbReference type="Rhea" id="RHEA-COMP:16801"/>
        <dbReference type="ChEBI" id="CHEBI:15378"/>
        <dbReference type="ChEBI" id="CHEBI:57856"/>
        <dbReference type="ChEBI" id="CHEBI:59789"/>
        <dbReference type="ChEBI" id="CHEBI:156482"/>
        <dbReference type="ChEBI" id="CHEBI:156484"/>
    </reaction>
</comment>
<comment type="catalytic activity">
    <reaction evidence="19">
        <text>a 5'-end (5'-triphosphoguanosine)-adenylyl-adenylyl-cytidylyl-adenosine in mRNA + 2 S-adenosyl-L-methionine = a 5'-end (N(7)-methyl 5'-triphosphoguanosine)-(2'-O-methyladenylyl)-adenylyl-cytidylyl-adenosine in mRNA + 2 S-adenosyl-L-homocysteine + H(+)</text>
        <dbReference type="Rhea" id="RHEA:65376"/>
        <dbReference type="Rhea" id="RHEA-COMP:16797"/>
        <dbReference type="Rhea" id="RHEA-COMP:16798"/>
        <dbReference type="ChEBI" id="CHEBI:15378"/>
        <dbReference type="ChEBI" id="CHEBI:57856"/>
        <dbReference type="ChEBI" id="CHEBI:59789"/>
        <dbReference type="ChEBI" id="CHEBI:156483"/>
        <dbReference type="ChEBI" id="CHEBI:156484"/>
        <dbReference type="EC" id="2.1.1.375"/>
    </reaction>
</comment>
<dbReference type="InterPro" id="IPR029063">
    <property type="entry name" value="SAM-dependent_MTases_sf"/>
</dbReference>
<evidence type="ECO:0000313" key="24">
    <source>
        <dbReference type="EMBL" id="QMP82242.1"/>
    </source>
</evidence>
<evidence type="ECO:0000256" key="1">
    <source>
        <dbReference type="ARBA" id="ARBA00003132"/>
    </source>
</evidence>
<comment type="subcellular location">
    <subcellularLocation>
        <location evidence="21">Virion</location>
    </subcellularLocation>
    <subcellularLocation>
        <location evidence="21">Host cytoplasm</location>
    </subcellularLocation>
</comment>
<keyword evidence="5 21" id="KW-0507">mRNA processing</keyword>
<evidence type="ECO:0000256" key="2">
    <source>
        <dbReference type="ARBA" id="ARBA00007934"/>
    </source>
</evidence>
<evidence type="ECO:0000256" key="12">
    <source>
        <dbReference type="ARBA" id="ARBA00022844"/>
    </source>
</evidence>
<evidence type="ECO:0000259" key="22">
    <source>
        <dbReference type="PROSITE" id="PS50526"/>
    </source>
</evidence>
<evidence type="ECO:0000256" key="13">
    <source>
        <dbReference type="ARBA" id="ARBA00022953"/>
    </source>
</evidence>
<evidence type="ECO:0000256" key="19">
    <source>
        <dbReference type="ARBA" id="ARBA00047370"/>
    </source>
</evidence>
<keyword evidence="25" id="KW-1185">Reference proteome</keyword>
<protein>
    <recommendedName>
        <fullName evidence="21">RNA-directed RNA polymerase L</fullName>
        <shortName evidence="21">Protein L</shortName>
    </recommendedName>
    <alternativeName>
        <fullName evidence="21">Large structural protein</fullName>
    </alternativeName>
    <alternativeName>
        <fullName evidence="21">Replicase</fullName>
    </alternativeName>
    <alternativeName>
        <fullName evidence="21">Transcriptase</fullName>
    </alternativeName>
    <domain>
        <recommendedName>
            <fullName evidence="21">RNA-directed RNA polymerase</fullName>
            <ecNumber evidence="21">2.7.7.48</ecNumber>
        </recommendedName>
    </domain>
    <domain>
        <recommendedName>
            <fullName evidence="21">GTP phosphohydrolase</fullName>
            <ecNumber evidence="21">3.6.1.-</ecNumber>
        </recommendedName>
    </domain>
    <domain>
        <recommendedName>
            <fullName evidence="21">GDP polyribonucleotidyltransferase</fullName>
            <ecNumber evidence="21">2.7.7.88</ecNumber>
        </recommendedName>
        <alternativeName>
            <fullName evidence="21">PRNTase</fullName>
        </alternativeName>
    </domain>
    <domain>
        <recommendedName>
            <fullName evidence="21">mRNA (nucleoside-2'-O-)-methyltransferase</fullName>
            <shortName evidence="21">N1-2'-O-MTase</shortName>
            <ecNumber evidence="21">2.1.1.-</ecNumber>
        </recommendedName>
    </domain>
    <domain>
        <recommendedName>
            <fullName evidence="21">mRNA (guanine-N(7)-)-methyltransferase</fullName>
            <shortName evidence="21">G-N7-MTase</shortName>
        </recommendedName>
    </domain>
</protein>
<comment type="catalytic activity">
    <reaction evidence="20 21">
        <text>GTP + H2O = GDP + phosphate + H(+)</text>
        <dbReference type="Rhea" id="RHEA:19669"/>
        <dbReference type="ChEBI" id="CHEBI:15377"/>
        <dbReference type="ChEBI" id="CHEBI:15378"/>
        <dbReference type="ChEBI" id="CHEBI:37565"/>
        <dbReference type="ChEBI" id="CHEBI:43474"/>
        <dbReference type="ChEBI" id="CHEBI:58189"/>
    </reaction>
</comment>
<dbReference type="InterPro" id="IPR016269">
    <property type="entry name" value="RNA-dir_pol_paramyxovirus"/>
</dbReference>
<feature type="domain" description="Mononegavirus-type SAM-dependent 2'-O-MTase" evidence="23">
    <location>
        <begin position="1628"/>
        <end position="1819"/>
    </location>
</feature>
<evidence type="ECO:0000256" key="10">
    <source>
        <dbReference type="ARBA" id="ARBA00022801"/>
    </source>
</evidence>
<evidence type="ECO:0000256" key="16">
    <source>
        <dbReference type="ARBA" id="ARBA00024494"/>
    </source>
</evidence>
<dbReference type="PROSITE" id="PS51590">
    <property type="entry name" value="SAM_MT_MNV_L"/>
    <property type="match status" value="1"/>
</dbReference>
<keyword evidence="3 21" id="KW-0696">RNA-directed RNA polymerase</keyword>
<evidence type="ECO:0000256" key="8">
    <source>
        <dbReference type="ARBA" id="ARBA00022695"/>
    </source>
</evidence>
<evidence type="ECO:0000256" key="4">
    <source>
        <dbReference type="ARBA" id="ARBA00022603"/>
    </source>
</evidence>
<dbReference type="InterPro" id="IPR025786">
    <property type="entry name" value="Mononega_L_MeTrfase"/>
</dbReference>
<dbReference type="InterPro" id="IPR039530">
    <property type="entry name" value="L_methyltransferase_rhabdo"/>
</dbReference>
<accession>A0ABX6QUW9</accession>
<sequence length="2039" mass="232308">MDTETDSWEEALQDLFPTSNTPIKIPDSHLQSPLRIETRKFLLIGGDSVPKFLQGVIESCPINRGDLVIDSEHTYGYLLSSVVRNPPVPDSFTVTHYVEAIDVLRTHITLMMKELNLPGPASHFEYTHQHLSWLTAKRRWNKLKEVMKSQRSTTKWYTGKIPLPGIGTYTYCGHYIIYNLDFQPDVQYVMDYDQVMMISDTTDARVLSIIYNDTLPDQIPGKLPALILQDLYAILDKCLCEKGNVGFEEIAMWESCCMAVFYKRYDRLAYSKEYVRWFEEEILMTESNSIQRVYTLLSESDLQPEQLAELHGIYRHWGHPTVLEALGCEKVRSIGTSRNMPREETVIKGAGCFKRQFIAAYIRQHGCWPKVWLPEGFEGVPLQKLITSQSTAINFYSPDLPIEHWAEVRFGKEFEFDYHADFTTLIEDKSVSCYRSEVRGIYNAEVLGYKPKKLTSHRRLLQEVLSRPEISVETYCQIVMRREVPWEWKIILIHAKERELKLPPRLFAMMVLEMRLYFCVTEVNISHNIFPYFPQQTMTLDEAELHKRLYYLSGNRDLPQEFLAALVIIDFSSWNLTWIKAATDLIFSMLDELHGTPGLYTYTHEFFSECLITLASHLNPPASYLGSRSGDPPPCNEVWYGHQSGFEGLRQKGWTLCTIALLLLVEQETGIKSYIIGQGDNQVCKILLPVPAEHSTAEQYLETDQESIDTIIRSYMGVLETRARELGLRIKAEETSVSTDVMIYGKEILYRGAYMPQGIKRISRTLPDTNETFSNLHTRVSTLQTAGFACAQKSLDLVTPYFVSSVEVLLTCVDTFHDLGQKGVFTKREVAILLSKRFKRFLTFLCSEVAAFPFLSFLHMLYRGCPDPFVATLTSLAIMGKSDKLARKIYTWLEMGGYPLGQGNPELLITNPKSVNIKVPRTLASSMKNRLISTLTRSVSNHHLMEIFSTSKLEEDAQLYSYLIQSNPVNPRVLHEIFRNSETGARLAFLTKFHNMKTLQGMFAQKGGLKTPFELVGTSIDRESIVHWLYLLDIIDGVKTGDHQLQDPTLLAQRIRDHSWGQVTGYRPIEGVTIPYPAHQFVCHPERGATAEHACREYLLFVPRTHDVRVLTTRGPYPAFVGSSTREKLTGKLYQLPITSRPLQGAGRLQQLRGWTIKPGTGLDQLMVNVIGTRTDLPIDVLEKASAEIAGGSVTHRLDDHVTKRGTLHNNRANHTTHLWFSSDHMGKFSRGQDNYNIHFQGAIHLGMSWFALNLVHAGQPIDCLRICFKCEACELRLDDELLTNDQPPPSLTTLPNNPLIFTCIEDQPVVVSRAEKRIIKYTKVGRPEQAIACILFTRILKHSREFLMGVNETISPTLVGIGVAEILSVGIDKIMESLAVYIFLSLPGSIRGAYEALSIIPPSVFSDLASICLLPEVLSTMAGMEAFRHGAELFWNKDTMCCILKGMLDRMVRGHIQLAAKSLRLVICHQFYLIPKIGQYKVMQMWARQVLLASAGKIDLTPILRDLKNTLSGTQRVAFEEELISHLSNLILRKHGVTVYKTLCDTFPIQISEIPAEIVAREGRNLSILRPLQRGRGSPVAHPILHGTYPLQLDCMRMSCQLGEIPYRPDLPIVTQVTKTRSDQTFRLHGQVSTTYYKLLEVLVKEKITDLKSVVTLAEGEGSIARLVWKFGARTIYYNTLLNRDKLLPHRASSIRPTYLSDAVVDLPWSETLAITGGDLCNSTTLAKLCRLLKGPVQLVTCDAESSTSFSWMESYKIVIAFLSCCVRGNSPYGIVKTFCNSDSYLQSVLGLVLIIYSEVRIVTPHFSSNEGYEVYLVCSKLTPLISLDTLYSWHQSPKAVRSMSAFEYSEALKNYRRRRVSPRPFQENLGAKIYQFWETARQLGFDDNGRVVLEKLTLYSCLYDGTMTTTWINESIEQLEDRCLRILGTHAALYYQTDNLIPSPLYIPKSYRVSTQIDRYMLAIVNLKLLKKRLMSQSEIDIVQVLSVDYNLKLDGKLIYKYKVDVTSWMREFLKSYRRMEGHYQYRRAHQCSLTWV</sequence>
<dbReference type="Proteomes" id="UP000831108">
    <property type="component" value="Segment"/>
</dbReference>
<keyword evidence="10" id="KW-0378">Hydrolase</keyword>
<evidence type="ECO:0000256" key="6">
    <source>
        <dbReference type="ARBA" id="ARBA00022679"/>
    </source>
</evidence>
<comment type="function">
    <text evidence="1 21">RNA-directed RNA polymerase that catalyzes the replication of viral genomic RNA. The template is composed of the viral RNA tightly encapsidated by the nucleoprotein (N). The replicase mode is dependent on intracellular N protein concentration. In this mode, the polymerase replicates the whole viral genome without recognizing transcriptional signals, and the replicated genome is not caped or polyadenylated.</text>
</comment>
<evidence type="ECO:0000256" key="5">
    <source>
        <dbReference type="ARBA" id="ARBA00022664"/>
    </source>
</evidence>
<dbReference type="EMBL" id="MT153457">
    <property type="protein sequence ID" value="QMP82242.1"/>
    <property type="molecule type" value="Viral_cRNA"/>
</dbReference>
<comment type="catalytic activity">
    <reaction evidence="17 21">
        <text>a 5'-end (5'-triphosphoguanosine)-(2'-O-methyladenylyl)-adenylyl-cytidylyl-adenosine in mRNA + S-adenosyl-L-methionine = a 5'-end (N(7)-methyl 5'-triphosphoguanosine)-(2'-O-methyladenylyl)-adenylyl-cytidylyl-adenosine in mRNA + S-adenosyl-L-homocysteine</text>
        <dbReference type="Rhea" id="RHEA:65440"/>
        <dbReference type="Rhea" id="RHEA-COMP:16798"/>
        <dbReference type="Rhea" id="RHEA-COMP:16801"/>
        <dbReference type="ChEBI" id="CHEBI:57856"/>
        <dbReference type="ChEBI" id="CHEBI:59789"/>
        <dbReference type="ChEBI" id="CHEBI:156482"/>
        <dbReference type="ChEBI" id="CHEBI:156483"/>
    </reaction>
</comment>
<dbReference type="EC" id="2.1.1.-" evidence="21"/>
<dbReference type="InterPro" id="IPR026890">
    <property type="entry name" value="Mononeg_mRNAcap"/>
</dbReference>
<evidence type="ECO:0000256" key="3">
    <source>
        <dbReference type="ARBA" id="ARBA00022484"/>
    </source>
</evidence>
<dbReference type="EC" id="3.6.1.-" evidence="21"/>
<comment type="catalytic activity">
    <reaction evidence="21">
        <text>RNA(n) + a ribonucleoside 5'-triphosphate = RNA(n+1) + diphosphate</text>
        <dbReference type="Rhea" id="RHEA:21248"/>
        <dbReference type="Rhea" id="RHEA-COMP:14527"/>
        <dbReference type="Rhea" id="RHEA-COMP:17342"/>
        <dbReference type="ChEBI" id="CHEBI:33019"/>
        <dbReference type="ChEBI" id="CHEBI:61557"/>
        <dbReference type="ChEBI" id="CHEBI:140395"/>
        <dbReference type="EC" id="2.7.7.48"/>
    </reaction>
</comment>
<comment type="catalytic activity">
    <reaction evidence="16">
        <text>a 5'-end triphospho-adenylyl-adenylyl-cytidylyl-adenosine in mRNA + GDP + H(+) = a 5'-end (5'-triphosphoguanosine)-adenylyl-adenylyl-cytidylyl-adenosine in mRNA + diphosphate</text>
        <dbReference type="Rhea" id="RHEA:65436"/>
        <dbReference type="Rhea" id="RHEA-COMP:16797"/>
        <dbReference type="Rhea" id="RHEA-COMP:16799"/>
        <dbReference type="ChEBI" id="CHEBI:15378"/>
        <dbReference type="ChEBI" id="CHEBI:33019"/>
        <dbReference type="ChEBI" id="CHEBI:58189"/>
        <dbReference type="ChEBI" id="CHEBI:156484"/>
        <dbReference type="ChEBI" id="CHEBI:156503"/>
        <dbReference type="EC" id="2.7.7.88"/>
    </reaction>
</comment>
<dbReference type="Pfam" id="PF00946">
    <property type="entry name" value="Mononeg_RNA_pol"/>
    <property type="match status" value="1"/>
</dbReference>
<evidence type="ECO:0000256" key="15">
    <source>
        <dbReference type="ARBA" id="ARBA00023268"/>
    </source>
</evidence>
<keyword evidence="21" id="KW-1035">Host cytoplasm</keyword>
<dbReference type="RefSeq" id="YP_010800575.1">
    <property type="nucleotide sequence ID" value="NC_076875.1"/>
</dbReference>
<dbReference type="Pfam" id="PF14318">
    <property type="entry name" value="Mononeg_mRNAcap"/>
    <property type="match status" value="1"/>
</dbReference>
<dbReference type="PROSITE" id="PS50526">
    <property type="entry name" value="RDRP_SSRNA_NEG_NONSEG"/>
    <property type="match status" value="1"/>
</dbReference>
<organism evidence="24 25">
    <name type="scientific">Blattodean arli-related virus OKIAV102</name>
    <dbReference type="NCBI Taxonomy" id="2746352"/>
    <lineage>
        <taxon>Viruses</taxon>
        <taxon>Riboviria</taxon>
        <taxon>Orthornavirae</taxon>
        <taxon>Negarnaviricota</taxon>
        <taxon>Haploviricotina</taxon>
        <taxon>Monjiviricetes</taxon>
        <taxon>Mononegavirales</taxon>
        <taxon>Lispiviridae</taxon>
        <taxon>Supelovirus</taxon>
        <taxon>Supelovirus thailandense</taxon>
    </lineage>
</organism>
<dbReference type="EC" id="2.7.7.88" evidence="21"/>
<keyword evidence="12 21" id="KW-0946">Virion</keyword>
<proteinExistence type="inferred from homology"/>
<feature type="domain" description="RdRp catalytic" evidence="22">
    <location>
        <begin position="563"/>
        <end position="752"/>
    </location>
</feature>
<evidence type="ECO:0000256" key="20">
    <source>
        <dbReference type="ARBA" id="ARBA00048548"/>
    </source>
</evidence>
<evidence type="ECO:0000256" key="11">
    <source>
        <dbReference type="ARBA" id="ARBA00022840"/>
    </source>
</evidence>
<evidence type="ECO:0000256" key="7">
    <source>
        <dbReference type="ARBA" id="ARBA00022691"/>
    </source>
</evidence>
<keyword evidence="15" id="KW-0511">Multifunctional enzyme</keyword>
<evidence type="ECO:0000256" key="14">
    <source>
        <dbReference type="ARBA" id="ARBA00023042"/>
    </source>
</evidence>
<dbReference type="Gene3D" id="3.40.50.150">
    <property type="entry name" value="Vaccinia Virus protein VP39"/>
    <property type="match status" value="1"/>
</dbReference>
<keyword evidence="7 21" id="KW-0949">S-adenosyl-L-methionine</keyword>
<comment type="similarity">
    <text evidence="2 21">Belongs to the paramyxovirus L protein family.</text>
</comment>
<keyword evidence="4 21" id="KW-0489">Methyltransferase</keyword>
<keyword evidence="9 21" id="KW-0547">Nucleotide-binding</keyword>
<comment type="function">
    <text evidence="21">RNA-directed RNA polymerase that catalyzes the transcription of viral mRNAs, their capping and polyadenylation. The template is composed of the viral RNA tightly encapsidated by the nucleoprotein (N). The viral polymerase binds to the genomic RNA at the 3' leader promoter, and transcribes subsequently all viral mRNAs with a decreasing efficiency. The first gene is the most transcribed, and the last the least transcribed. The viral phosphoprotein acts as a processivity factor. Capping is concomitant with initiation of mRNA transcription. Indeed, a GDP polyribonucleotidyl transferase (PRNTase) adds the cap structure when the nascent RNA chain length has reached few nucleotides. Ribose 2'-O methylation of viral mRNA cap precedes and facilitates subsequent guanine-N-7 methylation, both activities being carried by the viral polymerase. Polyadenylation of mRNAs occur by a stuttering mechanism at a slipery stop site present at the end viral genes. After finishing transcription of a mRNA, the polymerase can resume transcription of the downstream gene.</text>
</comment>
<keyword evidence="14 21" id="KW-0506">mRNA capping</keyword>
<name>A0ABX6QUW9_9MONO</name>
<evidence type="ECO:0000313" key="25">
    <source>
        <dbReference type="Proteomes" id="UP000831108"/>
    </source>
</evidence>
<dbReference type="InterPro" id="IPR014023">
    <property type="entry name" value="Mononeg_RNA_pol_cat"/>
</dbReference>
<dbReference type="GO" id="GO:0003968">
    <property type="term" value="F:RNA-directed RNA polymerase activity"/>
    <property type="evidence" value="ECO:0007669"/>
    <property type="project" value="UniProtKB-KW"/>
</dbReference>
<evidence type="ECO:0000256" key="9">
    <source>
        <dbReference type="ARBA" id="ARBA00022741"/>
    </source>
</evidence>
<dbReference type="EC" id="2.7.7.48" evidence="21"/>
<keyword evidence="11 21" id="KW-0067">ATP-binding</keyword>
<dbReference type="PIRSF" id="PIRSF000830">
    <property type="entry name" value="RNA_pol_ParamyxoV"/>
    <property type="match status" value="1"/>
</dbReference>
<evidence type="ECO:0000259" key="23">
    <source>
        <dbReference type="PROSITE" id="PS51590"/>
    </source>
</evidence>
<reference evidence="24 25" key="1">
    <citation type="journal article" date="2019" name="PLoS Pathog.">
        <title>Re-assessing the diversity of negative strand RNA viruses in insects.</title>
        <authorList>
            <person name="Kafer S."/>
            <person name="Paraskevopoulou S."/>
            <person name="Zirkel F."/>
            <person name="Wieseke N."/>
            <person name="Donath A."/>
            <person name="Petersen M."/>
            <person name="Jones T.C."/>
            <person name="Liu S."/>
            <person name="Zhou X."/>
            <person name="Middendorf M."/>
            <person name="Junglen S."/>
            <person name="Misof B."/>
            <person name="Drosten C."/>
        </authorList>
    </citation>
    <scope>NUCLEOTIDE SEQUENCE [LARGE SCALE GENOMIC DNA]</scope>
    <source>
        <strain evidence="24">OKIAV102</strain>
    </source>
</reference>
<evidence type="ECO:0000256" key="17">
    <source>
        <dbReference type="ARBA" id="ARBA00024499"/>
    </source>
</evidence>
<dbReference type="GeneID" id="80539186"/>
<evidence type="ECO:0000256" key="18">
    <source>
        <dbReference type="ARBA" id="ARBA00047332"/>
    </source>
</evidence>
<keyword evidence="13 21" id="KW-0693">Viral RNA replication</keyword>